<dbReference type="Proteomes" id="UP000828390">
    <property type="component" value="Unassembled WGS sequence"/>
</dbReference>
<dbReference type="GO" id="GO:0046872">
    <property type="term" value="F:metal ion binding"/>
    <property type="evidence" value="ECO:0007669"/>
    <property type="project" value="UniProtKB-KW"/>
</dbReference>
<dbReference type="InterPro" id="IPR024810">
    <property type="entry name" value="MAB21L/cGLR"/>
</dbReference>
<dbReference type="SMART" id="SM01265">
    <property type="entry name" value="Mab-21"/>
    <property type="match status" value="1"/>
</dbReference>
<comment type="cofactor">
    <cofactor evidence="1">
        <name>Mg(2+)</name>
        <dbReference type="ChEBI" id="CHEBI:18420"/>
    </cofactor>
</comment>
<organism evidence="9 10">
    <name type="scientific">Dreissena polymorpha</name>
    <name type="common">Zebra mussel</name>
    <name type="synonym">Mytilus polymorpha</name>
    <dbReference type="NCBI Taxonomy" id="45954"/>
    <lineage>
        <taxon>Eukaryota</taxon>
        <taxon>Metazoa</taxon>
        <taxon>Spiralia</taxon>
        <taxon>Lophotrochozoa</taxon>
        <taxon>Mollusca</taxon>
        <taxon>Bivalvia</taxon>
        <taxon>Autobranchia</taxon>
        <taxon>Heteroconchia</taxon>
        <taxon>Euheterodonta</taxon>
        <taxon>Imparidentia</taxon>
        <taxon>Neoheterodontei</taxon>
        <taxon>Myida</taxon>
        <taxon>Dreissenoidea</taxon>
        <taxon>Dreissenidae</taxon>
        <taxon>Dreissena</taxon>
    </lineage>
</organism>
<dbReference type="Pfam" id="PF20266">
    <property type="entry name" value="Mab-21_C"/>
    <property type="match status" value="1"/>
</dbReference>
<protein>
    <recommendedName>
        <fullName evidence="8">Mab-21-like HhH/H2TH-like domain-containing protein</fullName>
    </recommendedName>
</protein>
<sequence>MSFNKELYLEELSLALSNVMEDIGISQSMITFRRIACWLQESYNSFQDRRYIFGSQSEGSTTLGLNSDFDQLIYSPNKQSVGLHLSTMRVEDNNDHLVQTPFTLPQCCSLQLVWPKQITDQTYAKLGFILMQLPYSTDFLATQWRMSTNLTERCLMFDLNLVHMKAYAVTKLLRKEYLKRIVGDRLSTFHLKTVLMFTVEQTPPEIWTDKNLVQCIIRCLKTLTRFLKCRNCPHYTTSGVNVFANKIKVHEYQLLLKMLDVFVSTNLYNLFAMKIDDVGQRMSAAFWSENHPTNNYQLPSREENEHSIIKTVLENVMLHSPIRLMKHAILEKYNKCTASMLVDALQADIPRLKLFSCTEENLIKNNAIDMWIQTFRSNIATIQASSCIDQKTPITKEITMLYETSIKSGMLACYLKFSSMLIVTGQNERAVSLLLEIEEQIQPIIEVVPFPGSPEPVCCRTTKSITPSAIKYILKMSLPIVFLHYEVNCIPQFLAYEIYSTYIPTLNNDAAKDYVSTMKNDVTVDALPLLYYLKFVACRLIGKTDLQQAAFDEILKFRIPVHQIGQRKATVGATTMNMIGHCWELNNNFIEAVKDYSSSQEINPHNNAASWHIFSLVGRCLLGEK</sequence>
<gene>
    <name evidence="9" type="ORF">DPMN_106400</name>
</gene>
<dbReference type="AlphaFoldDB" id="A0A9D4QIT6"/>
<reference evidence="9" key="1">
    <citation type="journal article" date="2019" name="bioRxiv">
        <title>The Genome of the Zebra Mussel, Dreissena polymorpha: A Resource for Invasive Species Research.</title>
        <authorList>
            <person name="McCartney M.A."/>
            <person name="Auch B."/>
            <person name="Kono T."/>
            <person name="Mallez S."/>
            <person name="Zhang Y."/>
            <person name="Obille A."/>
            <person name="Becker A."/>
            <person name="Abrahante J.E."/>
            <person name="Garbe J."/>
            <person name="Badalamenti J.P."/>
            <person name="Herman A."/>
            <person name="Mangelson H."/>
            <person name="Liachko I."/>
            <person name="Sullivan S."/>
            <person name="Sone E.D."/>
            <person name="Koren S."/>
            <person name="Silverstein K.A.T."/>
            <person name="Beckman K.B."/>
            <person name="Gohl D.M."/>
        </authorList>
    </citation>
    <scope>NUCLEOTIDE SEQUENCE</scope>
    <source>
        <strain evidence="9">Duluth1</strain>
        <tissue evidence="9">Whole animal</tissue>
    </source>
</reference>
<evidence type="ECO:0000256" key="5">
    <source>
        <dbReference type="ARBA" id="ARBA00022723"/>
    </source>
</evidence>
<evidence type="ECO:0000256" key="4">
    <source>
        <dbReference type="ARBA" id="ARBA00022695"/>
    </source>
</evidence>
<keyword evidence="3" id="KW-0808">Transferase</keyword>
<comment type="similarity">
    <text evidence="2">Belongs to the mab-21 family.</text>
</comment>
<evidence type="ECO:0000313" key="9">
    <source>
        <dbReference type="EMBL" id="KAH3833099.1"/>
    </source>
</evidence>
<evidence type="ECO:0000256" key="3">
    <source>
        <dbReference type="ARBA" id="ARBA00022679"/>
    </source>
</evidence>
<name>A0A9D4QIT6_DREPO</name>
<dbReference type="InterPro" id="IPR046906">
    <property type="entry name" value="Mab-21_HhH/H2TH-like"/>
</dbReference>
<dbReference type="Gene3D" id="1.10.1410.40">
    <property type="match status" value="1"/>
</dbReference>
<keyword evidence="6" id="KW-0460">Magnesium</keyword>
<feature type="domain" description="Mab-21-like HhH/H2TH-like" evidence="8">
    <location>
        <begin position="183"/>
        <end position="254"/>
    </location>
</feature>
<dbReference type="PANTHER" id="PTHR10656">
    <property type="entry name" value="CELL FATE DETERMINING PROTEIN MAB21-RELATED"/>
    <property type="match status" value="1"/>
</dbReference>
<accession>A0A9D4QIT6</accession>
<evidence type="ECO:0000256" key="6">
    <source>
        <dbReference type="ARBA" id="ARBA00022842"/>
    </source>
</evidence>
<evidence type="ECO:0000256" key="1">
    <source>
        <dbReference type="ARBA" id="ARBA00001946"/>
    </source>
</evidence>
<keyword evidence="4" id="KW-0548">Nucleotidyltransferase</keyword>
<comment type="caution">
    <text evidence="9">The sequence shown here is derived from an EMBL/GenBank/DDBJ whole genome shotgun (WGS) entry which is preliminary data.</text>
</comment>
<dbReference type="InterPro" id="IPR019734">
    <property type="entry name" value="TPR_rpt"/>
</dbReference>
<keyword evidence="10" id="KW-1185">Reference proteome</keyword>
<evidence type="ECO:0000313" key="10">
    <source>
        <dbReference type="Proteomes" id="UP000828390"/>
    </source>
</evidence>
<dbReference type="EMBL" id="JAIWYP010000004">
    <property type="protein sequence ID" value="KAH3833099.1"/>
    <property type="molecule type" value="Genomic_DNA"/>
</dbReference>
<evidence type="ECO:0000259" key="8">
    <source>
        <dbReference type="Pfam" id="PF20266"/>
    </source>
</evidence>
<dbReference type="PROSITE" id="PS50005">
    <property type="entry name" value="TPR"/>
    <property type="match status" value="1"/>
</dbReference>
<evidence type="ECO:0000256" key="7">
    <source>
        <dbReference type="PROSITE-ProRule" id="PRU00339"/>
    </source>
</evidence>
<keyword evidence="5" id="KW-0479">Metal-binding</keyword>
<dbReference type="GO" id="GO:0016779">
    <property type="term" value="F:nucleotidyltransferase activity"/>
    <property type="evidence" value="ECO:0007669"/>
    <property type="project" value="UniProtKB-KW"/>
</dbReference>
<dbReference type="PANTHER" id="PTHR10656:SF42">
    <property type="entry name" value="CYCLIC GMP-AMP SYNTHASE-LIKE PROTEIN-RELATED"/>
    <property type="match status" value="1"/>
</dbReference>
<evidence type="ECO:0000256" key="2">
    <source>
        <dbReference type="ARBA" id="ARBA00008307"/>
    </source>
</evidence>
<feature type="repeat" description="TPR" evidence="7">
    <location>
        <begin position="573"/>
        <end position="606"/>
    </location>
</feature>
<proteinExistence type="inferred from homology"/>
<keyword evidence="7" id="KW-0802">TPR repeat</keyword>
<reference evidence="9" key="2">
    <citation type="submission" date="2020-11" db="EMBL/GenBank/DDBJ databases">
        <authorList>
            <person name="McCartney M.A."/>
            <person name="Auch B."/>
            <person name="Kono T."/>
            <person name="Mallez S."/>
            <person name="Becker A."/>
            <person name="Gohl D.M."/>
            <person name="Silverstein K.A.T."/>
            <person name="Koren S."/>
            <person name="Bechman K.B."/>
            <person name="Herman A."/>
            <person name="Abrahante J.E."/>
            <person name="Garbe J."/>
        </authorList>
    </citation>
    <scope>NUCLEOTIDE SEQUENCE</scope>
    <source>
        <strain evidence="9">Duluth1</strain>
        <tissue evidence="9">Whole animal</tissue>
    </source>
</reference>